<accession>A0A1Y1IUJ4</accession>
<evidence type="ECO:0000313" key="3">
    <source>
        <dbReference type="Proteomes" id="UP000054558"/>
    </source>
</evidence>
<evidence type="ECO:0000256" key="1">
    <source>
        <dbReference type="SAM" id="MobiDB-lite"/>
    </source>
</evidence>
<feature type="region of interest" description="Disordered" evidence="1">
    <location>
        <begin position="1"/>
        <end position="99"/>
    </location>
</feature>
<protein>
    <submittedName>
        <fullName evidence="2">Uncharacterized protein</fullName>
    </submittedName>
</protein>
<dbReference type="Proteomes" id="UP000054558">
    <property type="component" value="Unassembled WGS sequence"/>
</dbReference>
<keyword evidence="3" id="KW-1185">Reference proteome</keyword>
<name>A0A1Y1IUJ4_KLENI</name>
<gene>
    <name evidence="2" type="ORF">KFL_014120010</name>
</gene>
<evidence type="ECO:0000313" key="2">
    <source>
        <dbReference type="EMBL" id="GAQ93279.1"/>
    </source>
</evidence>
<sequence>MAAQRNAVAEPRVFRRGKGAENTVVPYLGHNPQERESRSIRPDTAAIGRTIYGHIKKSLDNGDYDPPAASPTRSCSPQAPPARSPSPQLLDIDRTPSPP</sequence>
<proteinExistence type="predicted"/>
<organism evidence="2 3">
    <name type="scientific">Klebsormidium nitens</name>
    <name type="common">Green alga</name>
    <name type="synonym">Ulothrix nitens</name>
    <dbReference type="NCBI Taxonomy" id="105231"/>
    <lineage>
        <taxon>Eukaryota</taxon>
        <taxon>Viridiplantae</taxon>
        <taxon>Streptophyta</taxon>
        <taxon>Klebsormidiophyceae</taxon>
        <taxon>Klebsormidiales</taxon>
        <taxon>Klebsormidiaceae</taxon>
        <taxon>Klebsormidium</taxon>
    </lineage>
</organism>
<feature type="compositionally biased region" description="Basic and acidic residues" evidence="1">
    <location>
        <begin position="32"/>
        <end position="41"/>
    </location>
</feature>
<dbReference type="AlphaFoldDB" id="A0A1Y1IUJ4"/>
<dbReference type="EMBL" id="DF238361">
    <property type="protein sequence ID" value="GAQ93279.1"/>
    <property type="molecule type" value="Genomic_DNA"/>
</dbReference>
<reference evidence="2 3" key="1">
    <citation type="journal article" date="2014" name="Nat. Commun.">
        <title>Klebsormidium flaccidum genome reveals primary factors for plant terrestrial adaptation.</title>
        <authorList>
            <person name="Hori K."/>
            <person name="Maruyama F."/>
            <person name="Fujisawa T."/>
            <person name="Togashi T."/>
            <person name="Yamamoto N."/>
            <person name="Seo M."/>
            <person name="Sato S."/>
            <person name="Yamada T."/>
            <person name="Mori H."/>
            <person name="Tajima N."/>
            <person name="Moriyama T."/>
            <person name="Ikeuchi M."/>
            <person name="Watanabe M."/>
            <person name="Wada H."/>
            <person name="Kobayashi K."/>
            <person name="Saito M."/>
            <person name="Masuda T."/>
            <person name="Sasaki-Sekimoto Y."/>
            <person name="Mashiguchi K."/>
            <person name="Awai K."/>
            <person name="Shimojima M."/>
            <person name="Masuda S."/>
            <person name="Iwai M."/>
            <person name="Nobusawa T."/>
            <person name="Narise T."/>
            <person name="Kondo S."/>
            <person name="Saito H."/>
            <person name="Sato R."/>
            <person name="Murakawa M."/>
            <person name="Ihara Y."/>
            <person name="Oshima-Yamada Y."/>
            <person name="Ohtaka K."/>
            <person name="Satoh M."/>
            <person name="Sonobe K."/>
            <person name="Ishii M."/>
            <person name="Ohtani R."/>
            <person name="Kanamori-Sato M."/>
            <person name="Honoki R."/>
            <person name="Miyazaki D."/>
            <person name="Mochizuki H."/>
            <person name="Umetsu J."/>
            <person name="Higashi K."/>
            <person name="Shibata D."/>
            <person name="Kamiya Y."/>
            <person name="Sato N."/>
            <person name="Nakamura Y."/>
            <person name="Tabata S."/>
            <person name="Ida S."/>
            <person name="Kurokawa K."/>
            <person name="Ohta H."/>
        </authorList>
    </citation>
    <scope>NUCLEOTIDE SEQUENCE [LARGE SCALE GENOMIC DNA]</scope>
    <source>
        <strain evidence="2 3">NIES-2285</strain>
    </source>
</reference>
<feature type="non-terminal residue" evidence="2">
    <location>
        <position position="99"/>
    </location>
</feature>